<comment type="caution">
    <text evidence="1">The sequence shown here is derived from an EMBL/GenBank/DDBJ whole genome shotgun (WGS) entry which is preliminary data.</text>
</comment>
<keyword evidence="2" id="KW-1185">Reference proteome</keyword>
<dbReference type="Proteomes" id="UP001292094">
    <property type="component" value="Unassembled WGS sequence"/>
</dbReference>
<organism evidence="1 2">
    <name type="scientific">Petrolisthes manimaculis</name>
    <dbReference type="NCBI Taxonomy" id="1843537"/>
    <lineage>
        <taxon>Eukaryota</taxon>
        <taxon>Metazoa</taxon>
        <taxon>Ecdysozoa</taxon>
        <taxon>Arthropoda</taxon>
        <taxon>Crustacea</taxon>
        <taxon>Multicrustacea</taxon>
        <taxon>Malacostraca</taxon>
        <taxon>Eumalacostraca</taxon>
        <taxon>Eucarida</taxon>
        <taxon>Decapoda</taxon>
        <taxon>Pleocyemata</taxon>
        <taxon>Anomura</taxon>
        <taxon>Galatheoidea</taxon>
        <taxon>Porcellanidae</taxon>
        <taxon>Petrolisthes</taxon>
    </lineage>
</organism>
<reference evidence="1" key="1">
    <citation type="submission" date="2023-11" db="EMBL/GenBank/DDBJ databases">
        <title>Genome assemblies of two species of porcelain crab, Petrolisthes cinctipes and Petrolisthes manimaculis (Anomura: Porcellanidae).</title>
        <authorList>
            <person name="Angst P."/>
        </authorList>
    </citation>
    <scope>NUCLEOTIDE SEQUENCE</scope>
    <source>
        <strain evidence="1">PB745_02</strain>
        <tissue evidence="1">Gill</tissue>
    </source>
</reference>
<accession>A0AAE1TTH3</accession>
<sequence>MFRSIDMGNGPSLVNSGGLPALRESREQWLGQAPQDMDGDDKRQCPVSQCLGIHKSPGCRVANRGAAGKDWGRGKGRLVKTWGKLWEGWGRRKKDCLRRLERKAE</sequence>
<proteinExistence type="predicted"/>
<evidence type="ECO:0000313" key="2">
    <source>
        <dbReference type="Proteomes" id="UP001292094"/>
    </source>
</evidence>
<protein>
    <submittedName>
        <fullName evidence="1">Uncharacterized protein</fullName>
    </submittedName>
</protein>
<dbReference type="EMBL" id="JAWZYT010003573">
    <property type="protein sequence ID" value="KAK4297783.1"/>
    <property type="molecule type" value="Genomic_DNA"/>
</dbReference>
<evidence type="ECO:0000313" key="1">
    <source>
        <dbReference type="EMBL" id="KAK4297783.1"/>
    </source>
</evidence>
<gene>
    <name evidence="1" type="ORF">Pmani_029844</name>
</gene>
<name>A0AAE1TTH3_9EUCA</name>
<dbReference type="AlphaFoldDB" id="A0AAE1TTH3"/>